<feature type="compositionally biased region" description="Basic and acidic residues" evidence="1">
    <location>
        <begin position="173"/>
        <end position="184"/>
    </location>
</feature>
<sequence>MTDDGESAVGEDLGDPSITSGPLTQGGCVIHKEVPKSMGDGDLTDFYIATHKHCSVKKGDELDSGPPHASQHGNSCAPRVELGGGRLDDIMMYSDMESSRQDENTLLKQRVDVIESLKKQKPNVKNLKEDEVALLKHRVNGMESLETLSDDPLRVNKFVLSGDHSLKSQQASKTDEGSSHPHAA</sequence>
<feature type="region of interest" description="Disordered" evidence="1">
    <location>
        <begin position="1"/>
        <end position="27"/>
    </location>
</feature>
<organism evidence="2">
    <name type="scientific">Triparma pacifica</name>
    <dbReference type="NCBI Taxonomy" id="91992"/>
    <lineage>
        <taxon>Eukaryota</taxon>
        <taxon>Sar</taxon>
        <taxon>Stramenopiles</taxon>
        <taxon>Ochrophyta</taxon>
        <taxon>Bolidophyceae</taxon>
        <taxon>Parmales</taxon>
        <taxon>Triparmaceae</taxon>
        <taxon>Triparma</taxon>
    </lineage>
</organism>
<accession>A0A7S2QV48</accession>
<protein>
    <submittedName>
        <fullName evidence="2">Uncharacterized protein</fullName>
    </submittedName>
</protein>
<evidence type="ECO:0000256" key="1">
    <source>
        <dbReference type="SAM" id="MobiDB-lite"/>
    </source>
</evidence>
<dbReference type="EMBL" id="HBHE01000542">
    <property type="protein sequence ID" value="CAD9652783.1"/>
    <property type="molecule type" value="Transcribed_RNA"/>
</dbReference>
<reference evidence="2" key="1">
    <citation type="submission" date="2021-01" db="EMBL/GenBank/DDBJ databases">
        <authorList>
            <person name="Corre E."/>
            <person name="Pelletier E."/>
            <person name="Niang G."/>
            <person name="Scheremetjew M."/>
            <person name="Finn R."/>
            <person name="Kale V."/>
            <person name="Holt S."/>
            <person name="Cochrane G."/>
            <person name="Meng A."/>
            <person name="Brown T."/>
            <person name="Cohen L."/>
        </authorList>
    </citation>
    <scope>NUCLEOTIDE SEQUENCE</scope>
    <source>
        <strain evidence="2">CCMP 1866</strain>
    </source>
</reference>
<feature type="region of interest" description="Disordered" evidence="1">
    <location>
        <begin position="59"/>
        <end position="81"/>
    </location>
</feature>
<evidence type="ECO:0000313" key="2">
    <source>
        <dbReference type="EMBL" id="CAD9652783.1"/>
    </source>
</evidence>
<dbReference type="AlphaFoldDB" id="A0A7S2QV48"/>
<feature type="region of interest" description="Disordered" evidence="1">
    <location>
        <begin position="164"/>
        <end position="184"/>
    </location>
</feature>
<gene>
    <name evidence="2" type="ORF">TPAC0785_LOCUS327</name>
</gene>
<name>A0A7S2QV48_9STRA</name>
<proteinExistence type="predicted"/>